<gene>
    <name evidence="2" type="ORF">A2803_04005</name>
</gene>
<keyword evidence="1" id="KW-0472">Membrane</keyword>
<dbReference type="Proteomes" id="UP000178870">
    <property type="component" value="Unassembled WGS sequence"/>
</dbReference>
<reference evidence="2 3" key="1">
    <citation type="journal article" date="2016" name="Nat. Commun.">
        <title>Thousands of microbial genomes shed light on interconnected biogeochemical processes in an aquifer system.</title>
        <authorList>
            <person name="Anantharaman K."/>
            <person name="Brown C.T."/>
            <person name="Hug L.A."/>
            <person name="Sharon I."/>
            <person name="Castelle C.J."/>
            <person name="Probst A.J."/>
            <person name="Thomas B.C."/>
            <person name="Singh A."/>
            <person name="Wilkins M.J."/>
            <person name="Karaoz U."/>
            <person name="Brodie E.L."/>
            <person name="Williams K.H."/>
            <person name="Hubbard S.S."/>
            <person name="Banfield J.F."/>
        </authorList>
    </citation>
    <scope>NUCLEOTIDE SEQUENCE [LARGE SCALE GENOMIC DNA]</scope>
</reference>
<feature type="transmembrane region" description="Helical" evidence="1">
    <location>
        <begin position="113"/>
        <end position="130"/>
    </location>
</feature>
<evidence type="ECO:0000256" key="1">
    <source>
        <dbReference type="SAM" id="Phobius"/>
    </source>
</evidence>
<keyword evidence="1" id="KW-0812">Transmembrane</keyword>
<evidence type="ECO:0000313" key="2">
    <source>
        <dbReference type="EMBL" id="OGM31329.1"/>
    </source>
</evidence>
<name>A0A1F7YWN1_9BACT</name>
<protein>
    <submittedName>
        <fullName evidence="2">Uncharacterized protein</fullName>
    </submittedName>
</protein>
<sequence length="153" mass="17753">MINDFFLAFTNSVQSGLFLDEILHGVVTLPFVAFLYYKTKSIKYSLIPLAVTYLIDMDHWVDYFLFYGANPSLARFVSGTYFEVTKRAIVPLHAWEWLLGIIALSLEQKKWQSIYVAVALGMLAHFLWDSHTIGNPIFYSILYRIYYGFIIIT</sequence>
<dbReference type="EMBL" id="MGGP01000028">
    <property type="protein sequence ID" value="OGM31329.1"/>
    <property type="molecule type" value="Genomic_DNA"/>
</dbReference>
<comment type="caution">
    <text evidence="2">The sequence shown here is derived from an EMBL/GenBank/DDBJ whole genome shotgun (WGS) entry which is preliminary data.</text>
</comment>
<accession>A0A1F7YWN1</accession>
<organism evidence="2 3">
    <name type="scientific">Candidatus Woesebacteria bacterium RIFCSPHIGHO2_01_FULL_44_21</name>
    <dbReference type="NCBI Taxonomy" id="1802503"/>
    <lineage>
        <taxon>Bacteria</taxon>
        <taxon>Candidatus Woeseibacteriota</taxon>
    </lineage>
</organism>
<proteinExistence type="predicted"/>
<keyword evidence="1" id="KW-1133">Transmembrane helix</keyword>
<dbReference type="AlphaFoldDB" id="A0A1F7YWN1"/>
<feature type="transmembrane region" description="Helical" evidence="1">
    <location>
        <begin position="22"/>
        <end position="39"/>
    </location>
</feature>
<evidence type="ECO:0000313" key="3">
    <source>
        <dbReference type="Proteomes" id="UP000178870"/>
    </source>
</evidence>
<feature type="transmembrane region" description="Helical" evidence="1">
    <location>
        <begin position="136"/>
        <end position="152"/>
    </location>
</feature>